<comment type="pathway">
    <text evidence="1 7">Carbohydrate degradation; pentose phosphate pathway; D-ribulose 5-phosphate from D-glucose 6-phosphate (oxidative stage): step 1/3.</text>
</comment>
<feature type="binding site" evidence="7">
    <location>
        <position position="343"/>
    </location>
    <ligand>
        <name>substrate</name>
    </ligand>
</feature>
<dbReference type="HAMAP" id="MF_00966">
    <property type="entry name" value="G6PD"/>
    <property type="match status" value="1"/>
</dbReference>
<feature type="binding site" evidence="7">
    <location>
        <position position="49"/>
    </location>
    <ligand>
        <name>NADP(+)</name>
        <dbReference type="ChEBI" id="CHEBI:58349"/>
    </ligand>
</feature>
<dbReference type="PANTHER" id="PTHR23429">
    <property type="entry name" value="GLUCOSE-6-PHOSPHATE 1-DEHYDROGENASE G6PD"/>
    <property type="match status" value="1"/>
</dbReference>
<dbReference type="PRINTS" id="PR00079">
    <property type="entry name" value="G6PDHDRGNASE"/>
</dbReference>
<protein>
    <recommendedName>
        <fullName evidence="7">Glucose-6-phosphate 1-dehydrogenase</fullName>
        <shortName evidence="7">G6PD</shortName>
        <ecNumber evidence="7">1.1.1.49</ecNumber>
    </recommendedName>
</protein>
<comment type="caution">
    <text evidence="7">Lacks conserved residue(s) required for the propagation of feature annotation.</text>
</comment>
<keyword evidence="5 7" id="KW-0560">Oxidoreductase</keyword>
<keyword evidence="4 7" id="KW-0521">NADP</keyword>
<sequence length="487" mass="55390">MVSQTHKPCDLVLFGTKGDLARRKLLPSLYQLEKAELLNANSRIVGVARHELSQSEYVDLVHEALQTFMKEEICEETWSRFSAKLDYCKVDMKNEAEYSELAKHVDQSQRVMVNYFSTPPSIFGAICKGLKAAGLINDETRVVLEKPIGHDLESSKVINDQVAEFFSEDQTYRIDHYLGKETTLNLLALRFANSLFANNWDHNCIDHVQITVAEEVGIEGRWGYFDDAGQMRDMVQNHLLQVLSLVAMNPPVSLDASSVRDEKVRVMKCLRPITKETVKEKTVRGQYSAGVIKGKSVPGYLEEEGANTESNTESFVALRVDIDNWRWSGVPFYLRTGKRMPEKLTEIVIHFKNMPHNIFKESYGTLPANVLTIRMQPREGVEVQMLNKVPGLDDHMVLQETKLDLSFSEAFKDQRIADAYERLLLEALLGNQSLFVRRDEVEAAWSWVDGIFKAWEQTLDKPKPYPAGTWGPEGAALLLAKDGREWD</sequence>
<dbReference type="GO" id="GO:0050661">
    <property type="term" value="F:NADP binding"/>
    <property type="evidence" value="ECO:0007669"/>
    <property type="project" value="UniProtKB-UniRule"/>
</dbReference>
<dbReference type="SUPFAM" id="SSF51735">
    <property type="entry name" value="NAD(P)-binding Rossmann-fold domains"/>
    <property type="match status" value="1"/>
</dbReference>
<evidence type="ECO:0000259" key="8">
    <source>
        <dbReference type="Pfam" id="PF00479"/>
    </source>
</evidence>
<comment type="similarity">
    <text evidence="2 7">Belongs to the glucose-6-phosphate dehydrogenase family.</text>
</comment>
<feature type="binding site" evidence="7">
    <location>
        <position position="338"/>
    </location>
    <ligand>
        <name>substrate</name>
    </ligand>
</feature>
<dbReference type="PROSITE" id="PS00069">
    <property type="entry name" value="G6P_DEHYDROGENASE"/>
    <property type="match status" value="1"/>
</dbReference>
<dbReference type="FunFam" id="3.40.50.720:FF:000079">
    <property type="entry name" value="Glucose-6-phosphate 1-dehydrogenase"/>
    <property type="match status" value="1"/>
</dbReference>
<proteinExistence type="inferred from homology"/>
<feature type="binding site" evidence="7">
    <location>
        <position position="214"/>
    </location>
    <ligand>
        <name>substrate</name>
    </ligand>
</feature>
<dbReference type="PIRSF" id="PIRSF000110">
    <property type="entry name" value="G6PD"/>
    <property type="match status" value="1"/>
</dbReference>
<evidence type="ECO:0000313" key="10">
    <source>
        <dbReference type="EMBL" id="EWH12309.1"/>
    </source>
</evidence>
<accession>W7QH86</accession>
<keyword evidence="3 7" id="KW-0313">Glucose metabolism</keyword>
<evidence type="ECO:0000313" key="11">
    <source>
        <dbReference type="Proteomes" id="UP000019276"/>
    </source>
</evidence>
<gene>
    <name evidence="7" type="primary">zwf</name>
    <name evidence="10" type="ORF">DS2_01270</name>
</gene>
<dbReference type="NCBIfam" id="NF009492">
    <property type="entry name" value="PRK12853.1-3"/>
    <property type="match status" value="1"/>
</dbReference>
<dbReference type="InterPro" id="IPR022674">
    <property type="entry name" value="G6P_DH_NAD-bd"/>
</dbReference>
<evidence type="ECO:0000256" key="3">
    <source>
        <dbReference type="ARBA" id="ARBA00022526"/>
    </source>
</evidence>
<dbReference type="InterPro" id="IPR001282">
    <property type="entry name" value="G6P_DH"/>
</dbReference>
<dbReference type="NCBIfam" id="TIGR00871">
    <property type="entry name" value="zwf"/>
    <property type="match status" value="1"/>
</dbReference>
<dbReference type="EC" id="1.1.1.49" evidence="7"/>
<dbReference type="UniPathway" id="UPA00115">
    <property type="reaction ID" value="UER00408"/>
</dbReference>
<dbReference type="EMBL" id="ARZY01000001">
    <property type="protein sequence ID" value="EWH12309.1"/>
    <property type="molecule type" value="Genomic_DNA"/>
</dbReference>
<dbReference type="SUPFAM" id="SSF55347">
    <property type="entry name" value="Glyceraldehyde-3-phosphate dehydrogenase-like, C-terminal domain"/>
    <property type="match status" value="1"/>
</dbReference>
<dbReference type="RefSeq" id="WP_035012771.1">
    <property type="nucleotide sequence ID" value="NZ_ARZY01000001.1"/>
</dbReference>
<dbReference type="GO" id="GO:0006006">
    <property type="term" value="P:glucose metabolic process"/>
    <property type="evidence" value="ECO:0007669"/>
    <property type="project" value="UniProtKB-KW"/>
</dbReference>
<comment type="function">
    <text evidence="7">Catalyzes the oxidation of glucose 6-phosphate to 6-phosphogluconolactone.</text>
</comment>
<evidence type="ECO:0000256" key="4">
    <source>
        <dbReference type="ARBA" id="ARBA00022857"/>
    </source>
</evidence>
<evidence type="ECO:0000259" key="9">
    <source>
        <dbReference type="Pfam" id="PF02781"/>
    </source>
</evidence>
<dbReference type="GO" id="GO:0005829">
    <property type="term" value="C:cytosol"/>
    <property type="evidence" value="ECO:0007669"/>
    <property type="project" value="TreeGrafter"/>
</dbReference>
<dbReference type="OrthoDB" id="9802739at2"/>
<keyword evidence="11" id="KW-1185">Reference proteome</keyword>
<dbReference type="FunFam" id="3.30.360.10:FF:000011">
    <property type="entry name" value="Glucose-6-phosphate 1-dehydrogenase"/>
    <property type="match status" value="1"/>
</dbReference>
<evidence type="ECO:0000256" key="5">
    <source>
        <dbReference type="ARBA" id="ARBA00023002"/>
    </source>
</evidence>
<feature type="binding site" evidence="7">
    <location>
        <position position="146"/>
    </location>
    <ligand>
        <name>NADP(+)</name>
        <dbReference type="ChEBI" id="CHEBI:58349"/>
    </ligand>
</feature>
<dbReference type="GO" id="GO:0009051">
    <property type="term" value="P:pentose-phosphate shunt, oxidative branch"/>
    <property type="evidence" value="ECO:0007669"/>
    <property type="project" value="TreeGrafter"/>
</dbReference>
<evidence type="ECO:0000256" key="7">
    <source>
        <dbReference type="HAMAP-Rule" id="MF_00966"/>
    </source>
</evidence>
<keyword evidence="6 7" id="KW-0119">Carbohydrate metabolism</keyword>
<dbReference type="Pfam" id="PF02781">
    <property type="entry name" value="G6PD_C"/>
    <property type="match status" value="1"/>
</dbReference>
<feature type="binding site" evidence="7">
    <location>
        <position position="180"/>
    </location>
    <ligand>
        <name>substrate</name>
    </ligand>
</feature>
<dbReference type="PATRIC" id="fig|1328313.3.peg.266"/>
<dbReference type="eggNOG" id="COG0364">
    <property type="taxonomic scope" value="Bacteria"/>
</dbReference>
<dbReference type="InterPro" id="IPR022675">
    <property type="entry name" value="G6P_DH_C"/>
</dbReference>
<dbReference type="AlphaFoldDB" id="W7QH86"/>
<evidence type="ECO:0000256" key="2">
    <source>
        <dbReference type="ARBA" id="ARBA00009975"/>
    </source>
</evidence>
<feature type="active site" description="Proton acceptor" evidence="7">
    <location>
        <position position="238"/>
    </location>
</feature>
<comment type="caution">
    <text evidence="10">The sequence shown here is derived from an EMBL/GenBank/DDBJ whole genome shotgun (WGS) entry which is preliminary data.</text>
</comment>
<dbReference type="Proteomes" id="UP000019276">
    <property type="component" value="Unassembled WGS sequence"/>
</dbReference>
<dbReference type="Gene3D" id="3.40.50.720">
    <property type="entry name" value="NAD(P)-binding Rossmann-like Domain"/>
    <property type="match status" value="1"/>
</dbReference>
<evidence type="ECO:0000256" key="6">
    <source>
        <dbReference type="ARBA" id="ARBA00023277"/>
    </source>
</evidence>
<feature type="domain" description="Glucose-6-phosphate dehydrogenase NAD-binding" evidence="8">
    <location>
        <begin position="12"/>
        <end position="185"/>
    </location>
</feature>
<feature type="domain" description="Glucose-6-phosphate dehydrogenase C-terminal" evidence="9">
    <location>
        <begin position="187"/>
        <end position="486"/>
    </location>
</feature>
<dbReference type="InterPro" id="IPR019796">
    <property type="entry name" value="G6P_DH_AS"/>
</dbReference>
<dbReference type="Pfam" id="PF00479">
    <property type="entry name" value="G6PD_N"/>
    <property type="match status" value="1"/>
</dbReference>
<dbReference type="GO" id="GO:0004345">
    <property type="term" value="F:glucose-6-phosphate dehydrogenase activity"/>
    <property type="evidence" value="ECO:0007669"/>
    <property type="project" value="UniProtKB-UniRule"/>
</dbReference>
<dbReference type="PANTHER" id="PTHR23429:SF0">
    <property type="entry name" value="GLUCOSE-6-PHOSPHATE 1-DEHYDROGENASE"/>
    <property type="match status" value="1"/>
</dbReference>
<evidence type="ECO:0000256" key="1">
    <source>
        <dbReference type="ARBA" id="ARBA00004937"/>
    </source>
</evidence>
<reference evidence="10 11" key="1">
    <citation type="journal article" date="2014" name="Genome Announc.">
        <title>Draft Genome Sequence of the Agar-Degrading Bacterium Catenovulum sp. Strain DS-2, Isolated from Intestines of Haliotis diversicolor.</title>
        <authorList>
            <person name="Shan D."/>
            <person name="Li X."/>
            <person name="Gu Z."/>
            <person name="Wei G."/>
            <person name="Gao Z."/>
            <person name="Shao Z."/>
        </authorList>
    </citation>
    <scope>NUCLEOTIDE SEQUENCE [LARGE SCALE GENOMIC DNA]</scope>
    <source>
        <strain evidence="10 11">DS-2</strain>
    </source>
</reference>
<comment type="catalytic activity">
    <reaction evidence="7">
        <text>D-glucose 6-phosphate + NADP(+) = 6-phospho-D-glucono-1,5-lactone + NADPH + H(+)</text>
        <dbReference type="Rhea" id="RHEA:15841"/>
        <dbReference type="ChEBI" id="CHEBI:15378"/>
        <dbReference type="ChEBI" id="CHEBI:57783"/>
        <dbReference type="ChEBI" id="CHEBI:57955"/>
        <dbReference type="ChEBI" id="CHEBI:58349"/>
        <dbReference type="ChEBI" id="CHEBI:61548"/>
        <dbReference type="EC" id="1.1.1.49"/>
    </reaction>
</comment>
<organism evidence="10 11">
    <name type="scientific">Catenovulum agarivorans DS-2</name>
    <dbReference type="NCBI Taxonomy" id="1328313"/>
    <lineage>
        <taxon>Bacteria</taxon>
        <taxon>Pseudomonadati</taxon>
        <taxon>Pseudomonadota</taxon>
        <taxon>Gammaproteobacteria</taxon>
        <taxon>Alteromonadales</taxon>
        <taxon>Alteromonadaceae</taxon>
        <taxon>Catenovulum</taxon>
    </lineage>
</organism>
<dbReference type="InterPro" id="IPR036291">
    <property type="entry name" value="NAD(P)-bd_dom_sf"/>
</dbReference>
<dbReference type="Gene3D" id="3.30.360.10">
    <property type="entry name" value="Dihydrodipicolinate Reductase, domain 2"/>
    <property type="match status" value="1"/>
</dbReference>
<feature type="binding site" evidence="7">
    <location>
        <position position="176"/>
    </location>
    <ligand>
        <name>substrate</name>
    </ligand>
</feature>
<feature type="binding site" evidence="7">
    <location>
        <position position="233"/>
    </location>
    <ligand>
        <name>substrate</name>
    </ligand>
</feature>
<dbReference type="STRING" id="1328313.DS2_01270"/>
<name>W7QH86_9ALTE</name>